<name>A0A3N0XUN7_ANAGA</name>
<evidence type="ECO:0000313" key="3">
    <source>
        <dbReference type="EMBL" id="ROJ62544.1"/>
    </source>
</evidence>
<dbReference type="Proteomes" id="UP000281406">
    <property type="component" value="Unassembled WGS sequence"/>
</dbReference>
<dbReference type="AlphaFoldDB" id="A0A3N0XUN7"/>
<evidence type="ECO:0000256" key="1">
    <source>
        <dbReference type="SAM" id="Coils"/>
    </source>
</evidence>
<sequence length="189" mass="21151">MGNYNASLVADVEEFKSIVSTLENQHILTEHNRLENTLSVYHVMFPLQAVEEQAGQEMNEVNQNPDLLALKFLYSNTDEPKDTKEPVSNCTSAPAPAVSSSSSSGTASTTPLPAYLSALLAAKPRPALQGPATLEQMRAELRDLRDELDTLKTQQKKEIRLLMNELDEEKKMRLSLQIEVERLKKHMSK</sequence>
<keyword evidence="1" id="KW-0175">Coiled coil</keyword>
<evidence type="ECO:0000313" key="4">
    <source>
        <dbReference type="Proteomes" id="UP000281406"/>
    </source>
</evidence>
<reference evidence="3 4" key="1">
    <citation type="submission" date="2018-10" db="EMBL/GenBank/DDBJ databases">
        <title>Genome assembly for a Yunnan-Guizhou Plateau 3E fish, Anabarilius grahami (Regan), and its evolutionary and genetic applications.</title>
        <authorList>
            <person name="Jiang W."/>
        </authorList>
    </citation>
    <scope>NUCLEOTIDE SEQUENCE [LARGE SCALE GENOMIC DNA]</scope>
    <source>
        <strain evidence="3">AG-KIZ</strain>
        <tissue evidence="3">Muscle</tissue>
    </source>
</reference>
<proteinExistence type="predicted"/>
<dbReference type="OrthoDB" id="5340910at2759"/>
<keyword evidence="4" id="KW-1185">Reference proteome</keyword>
<dbReference type="GO" id="GO:0016301">
    <property type="term" value="F:kinase activity"/>
    <property type="evidence" value="ECO:0007669"/>
    <property type="project" value="UniProtKB-KW"/>
</dbReference>
<gene>
    <name evidence="3" type="ORF">DPX16_21530</name>
</gene>
<evidence type="ECO:0000256" key="2">
    <source>
        <dbReference type="SAM" id="MobiDB-lite"/>
    </source>
</evidence>
<keyword evidence="3" id="KW-0418">Kinase</keyword>
<protein>
    <submittedName>
        <fullName evidence="3">SH3 domain-containing kinase-binding protein 1</fullName>
    </submittedName>
</protein>
<accession>A0A3N0XUN7</accession>
<dbReference type="EMBL" id="RJVU01059915">
    <property type="protein sequence ID" value="ROJ62544.1"/>
    <property type="molecule type" value="Genomic_DNA"/>
</dbReference>
<feature type="coiled-coil region" evidence="1">
    <location>
        <begin position="134"/>
        <end position="186"/>
    </location>
</feature>
<comment type="caution">
    <text evidence="3">The sequence shown here is derived from an EMBL/GenBank/DDBJ whole genome shotgun (WGS) entry which is preliminary data.</text>
</comment>
<organism evidence="3 4">
    <name type="scientific">Anabarilius grahami</name>
    <name type="common">Kanglang fish</name>
    <name type="synonym">Barilius grahami</name>
    <dbReference type="NCBI Taxonomy" id="495550"/>
    <lineage>
        <taxon>Eukaryota</taxon>
        <taxon>Metazoa</taxon>
        <taxon>Chordata</taxon>
        <taxon>Craniata</taxon>
        <taxon>Vertebrata</taxon>
        <taxon>Euteleostomi</taxon>
        <taxon>Actinopterygii</taxon>
        <taxon>Neopterygii</taxon>
        <taxon>Teleostei</taxon>
        <taxon>Ostariophysi</taxon>
        <taxon>Cypriniformes</taxon>
        <taxon>Xenocyprididae</taxon>
        <taxon>Xenocypridinae</taxon>
        <taxon>Xenocypridinae incertae sedis</taxon>
        <taxon>Anabarilius</taxon>
    </lineage>
</organism>
<keyword evidence="3" id="KW-0808">Transferase</keyword>
<feature type="region of interest" description="Disordered" evidence="2">
    <location>
        <begin position="78"/>
        <end position="108"/>
    </location>
</feature>
<feature type="compositionally biased region" description="Low complexity" evidence="2">
    <location>
        <begin position="91"/>
        <end position="108"/>
    </location>
</feature>